<evidence type="ECO:0000256" key="1">
    <source>
        <dbReference type="SAM" id="MobiDB-lite"/>
    </source>
</evidence>
<dbReference type="OrthoDB" id="7699899at2759"/>
<proteinExistence type="predicted"/>
<dbReference type="Proteomes" id="UP000479190">
    <property type="component" value="Unassembled WGS sequence"/>
</dbReference>
<evidence type="ECO:0000313" key="3">
    <source>
        <dbReference type="Proteomes" id="UP000479190"/>
    </source>
</evidence>
<accession>A0A6H5I3X3</accession>
<protein>
    <recommendedName>
        <fullName evidence="4">OTU domain-containing protein</fullName>
    </recommendedName>
</protein>
<sequence length="565" mass="64710">MQPLHDDYDSSQNKAIYEETVETKTQEHARRSFPEFAREMSAKLRVDLRENVAANKRGLRIDVWEVDSDDEQSQNKQGPVRDIQISDIKIANANVQSNNDNDAVASNEIFEALQGQTWAEYDLDNAQISSDAHQLRGYSEQQECADTSASLIRSDDIPSKPPGNCLFYSLIKILDLDMTATELRRLLLQSPFLESCNNPREARAILTSPSEWGNIDCVYIFAHMYDINVCIHFALDNGEYMFCRFLVEERARFIHLHLYKKHYTPYLPIAIATLGHRKSAGGKKDDSYKRPKKKENLISDTPSDRCEANNTDSPEQYRCADGAQSVVLSTPTRKNSIQESCLSNALASAIRQLPLQKRVSIDDSMDLSETQMLADTPRRERNHDNNMHDAAEQTMQQEKEVPLGEQLRNIDAPQIDDGVTDGVQRAHVNQALRKYHVARARPPRDKPPWYNDGLNGFGGLKISKDHPFKYRENLVFTMTTNIFEQSEIFDALIERDFFSRDNFKDTNFATGDIMTIKTQFNTNFCLFVKEHVSEKCMRKDLHKIIKSLKALLRLKDIDCSSYIAY</sequence>
<dbReference type="AlphaFoldDB" id="A0A6H5I3X3"/>
<feature type="compositionally biased region" description="Basic and acidic residues" evidence="1">
    <location>
        <begin position="282"/>
        <end position="307"/>
    </location>
</feature>
<dbReference type="EMBL" id="CADCXV010000321">
    <property type="protein sequence ID" value="CAB0029472.1"/>
    <property type="molecule type" value="Genomic_DNA"/>
</dbReference>
<keyword evidence="3" id="KW-1185">Reference proteome</keyword>
<organism evidence="2 3">
    <name type="scientific">Trichogramma brassicae</name>
    <dbReference type="NCBI Taxonomy" id="86971"/>
    <lineage>
        <taxon>Eukaryota</taxon>
        <taxon>Metazoa</taxon>
        <taxon>Ecdysozoa</taxon>
        <taxon>Arthropoda</taxon>
        <taxon>Hexapoda</taxon>
        <taxon>Insecta</taxon>
        <taxon>Pterygota</taxon>
        <taxon>Neoptera</taxon>
        <taxon>Endopterygota</taxon>
        <taxon>Hymenoptera</taxon>
        <taxon>Apocrita</taxon>
        <taxon>Proctotrupomorpha</taxon>
        <taxon>Chalcidoidea</taxon>
        <taxon>Trichogrammatidae</taxon>
        <taxon>Trichogramma</taxon>
    </lineage>
</organism>
<name>A0A6H5I3X3_9HYME</name>
<dbReference type="CDD" id="cd22792">
    <property type="entry name" value="OTU_RDRP-like"/>
    <property type="match status" value="1"/>
</dbReference>
<evidence type="ECO:0008006" key="4">
    <source>
        <dbReference type="Google" id="ProtNLM"/>
    </source>
</evidence>
<feature type="region of interest" description="Disordered" evidence="1">
    <location>
        <begin position="278"/>
        <end position="314"/>
    </location>
</feature>
<reference evidence="2 3" key="1">
    <citation type="submission" date="2020-02" db="EMBL/GenBank/DDBJ databases">
        <authorList>
            <person name="Ferguson B K."/>
        </authorList>
    </citation>
    <scope>NUCLEOTIDE SEQUENCE [LARGE SCALE GENOMIC DNA]</scope>
</reference>
<evidence type="ECO:0000313" key="2">
    <source>
        <dbReference type="EMBL" id="CAB0029472.1"/>
    </source>
</evidence>
<gene>
    <name evidence="2" type="ORF">TBRA_LOCUS1508</name>
</gene>